<feature type="region of interest" description="Disordered" evidence="1">
    <location>
        <begin position="64"/>
        <end position="107"/>
    </location>
</feature>
<evidence type="ECO:0000256" key="1">
    <source>
        <dbReference type="SAM" id="MobiDB-lite"/>
    </source>
</evidence>
<feature type="compositionally biased region" description="Basic and acidic residues" evidence="1">
    <location>
        <begin position="64"/>
        <end position="91"/>
    </location>
</feature>
<dbReference type="PANTHER" id="PTHR23182:SF1">
    <property type="entry name" value="RHO GTPASE ACTIVATING PROTEIN AT 1A, ISOFORM E"/>
    <property type="match status" value="1"/>
</dbReference>
<proteinExistence type="predicted"/>
<dbReference type="InterPro" id="IPR015123">
    <property type="entry name" value="Bcr-Abl_oncoprot_oligo"/>
</dbReference>
<dbReference type="SUPFAM" id="SSF69036">
    <property type="entry name" value="Bcr-Abl oncoprotein oligomerization domain"/>
    <property type="match status" value="1"/>
</dbReference>
<feature type="domain" description="Bcr-Abl oncoprotein oligomerisation" evidence="2">
    <location>
        <begin position="5"/>
        <end position="68"/>
    </location>
</feature>
<feature type="compositionally biased region" description="Basic and acidic residues" evidence="1">
    <location>
        <begin position="321"/>
        <end position="333"/>
    </location>
</feature>
<gene>
    <name evidence="3" type="ORF">MNOR_LOCUS39981</name>
</gene>
<sequence>MSVFSEFHKAWLARFPGNELPAAWEEDVRTNLAKHRTKVALLKEELEKEQFYVEYLERLLEDVRRQPDSNDSSQKNEESVIIRDVEEERGQGEGSEGAASISNCDEDSAITQTINQEMVRHRRSPSDVLDTSGEIIVEEHGGCGDNKVHEKPGAISTKKFTESVKSEATATIIAPISPMAETAAVTSGKSVKDLARQFTHEKSFLGGSHVQHPPTYQRSASVPTGASQFVTVISVNNQDQQEDRCERKVPPVPPPKSFRRSMGTEPDIKEEQEQSKLSGTSPSPGLAHRPQYPIPSPRSPRVSDPLQRPDHPPPPTPSKLPIEKNSIEDETSSKESPILKRNVQTARSNSHELEKSPSNASSTVSLCKKSLSKSSSSASSCGNNAPPQQISFESSHQDGEEEKEVLNSFASRVSMENLTDDEPLYDTVAPDEDDHGEYVVLSEKDSDYNGTDTIKSIASGASSEGGLSKEDGGPDSPKYSNYVNIDFFLKK</sequence>
<feature type="compositionally biased region" description="Polar residues" evidence="1">
    <location>
        <begin position="448"/>
        <end position="462"/>
    </location>
</feature>
<dbReference type="GO" id="GO:0007165">
    <property type="term" value="P:signal transduction"/>
    <property type="evidence" value="ECO:0007669"/>
    <property type="project" value="InterPro"/>
</dbReference>
<evidence type="ECO:0000313" key="4">
    <source>
        <dbReference type="Proteomes" id="UP001497623"/>
    </source>
</evidence>
<evidence type="ECO:0000313" key="3">
    <source>
        <dbReference type="EMBL" id="CAL4234468.1"/>
    </source>
</evidence>
<dbReference type="EMBL" id="CAXKWB010112880">
    <property type="protein sequence ID" value="CAL4234468.1"/>
    <property type="molecule type" value="Genomic_DNA"/>
</dbReference>
<dbReference type="InterPro" id="IPR036481">
    <property type="entry name" value="Bcr-Abl_oncoprot_oligo_sf"/>
</dbReference>
<evidence type="ECO:0000259" key="2">
    <source>
        <dbReference type="Pfam" id="PF09036"/>
    </source>
</evidence>
<feature type="compositionally biased region" description="Polar residues" evidence="1">
    <location>
        <begin position="381"/>
        <end position="394"/>
    </location>
</feature>
<feature type="region of interest" description="Disordered" evidence="1">
    <location>
        <begin position="237"/>
        <end position="478"/>
    </location>
</feature>
<protein>
    <recommendedName>
        <fullName evidence="2">Bcr-Abl oncoprotein oligomerisation domain-containing protein</fullName>
    </recommendedName>
</protein>
<organism evidence="3 4">
    <name type="scientific">Meganyctiphanes norvegica</name>
    <name type="common">Northern krill</name>
    <name type="synonym">Thysanopoda norvegica</name>
    <dbReference type="NCBI Taxonomy" id="48144"/>
    <lineage>
        <taxon>Eukaryota</taxon>
        <taxon>Metazoa</taxon>
        <taxon>Ecdysozoa</taxon>
        <taxon>Arthropoda</taxon>
        <taxon>Crustacea</taxon>
        <taxon>Multicrustacea</taxon>
        <taxon>Malacostraca</taxon>
        <taxon>Eumalacostraca</taxon>
        <taxon>Eucarida</taxon>
        <taxon>Euphausiacea</taxon>
        <taxon>Euphausiidae</taxon>
        <taxon>Meganyctiphanes</taxon>
    </lineage>
</organism>
<accession>A0AAV2SPL1</accession>
<feature type="non-terminal residue" evidence="3">
    <location>
        <position position="491"/>
    </location>
</feature>
<dbReference type="GO" id="GO:0005096">
    <property type="term" value="F:GTPase activator activity"/>
    <property type="evidence" value="ECO:0007669"/>
    <property type="project" value="InterPro"/>
</dbReference>
<name>A0AAV2SPL1_MEGNR</name>
<dbReference type="Pfam" id="PF09036">
    <property type="entry name" value="Bcr-Abl_Oligo"/>
    <property type="match status" value="1"/>
</dbReference>
<comment type="caution">
    <text evidence="3">The sequence shown here is derived from an EMBL/GenBank/DDBJ whole genome shotgun (WGS) entry which is preliminary data.</text>
</comment>
<feature type="compositionally biased region" description="Acidic residues" evidence="1">
    <location>
        <begin position="418"/>
        <end position="435"/>
    </location>
</feature>
<dbReference type="Gene3D" id="4.10.280.30">
    <property type="entry name" value="Bcr-Abl oncoprotein oligomerisation domain"/>
    <property type="match status" value="1"/>
</dbReference>
<dbReference type="GO" id="GO:0004674">
    <property type="term" value="F:protein serine/threonine kinase activity"/>
    <property type="evidence" value="ECO:0007669"/>
    <property type="project" value="InterPro"/>
</dbReference>
<dbReference type="AlphaFoldDB" id="A0AAV2SPL1"/>
<keyword evidence="4" id="KW-1185">Reference proteome</keyword>
<feature type="compositionally biased region" description="Low complexity" evidence="1">
    <location>
        <begin position="361"/>
        <end position="380"/>
    </location>
</feature>
<dbReference type="InterPro" id="IPR037769">
    <property type="entry name" value="Abr/Bcr"/>
</dbReference>
<dbReference type="GO" id="GO:0016020">
    <property type="term" value="C:membrane"/>
    <property type="evidence" value="ECO:0007669"/>
    <property type="project" value="TreeGrafter"/>
</dbReference>
<feature type="compositionally biased region" description="Polar residues" evidence="1">
    <location>
        <begin position="408"/>
        <end position="417"/>
    </location>
</feature>
<dbReference type="PANTHER" id="PTHR23182">
    <property type="entry name" value="BREAKPOINT CLUSTER REGION PROTEIN BCR"/>
    <property type="match status" value="1"/>
</dbReference>
<reference evidence="3 4" key="1">
    <citation type="submission" date="2024-05" db="EMBL/GenBank/DDBJ databases">
        <authorList>
            <person name="Wallberg A."/>
        </authorList>
    </citation>
    <scope>NUCLEOTIDE SEQUENCE [LARGE SCALE GENOMIC DNA]</scope>
</reference>
<dbReference type="Proteomes" id="UP001497623">
    <property type="component" value="Unassembled WGS sequence"/>
</dbReference>